<dbReference type="PANTHER" id="PTHR13903">
    <property type="entry name" value="PIRIN-RELATED"/>
    <property type="match status" value="1"/>
</dbReference>
<protein>
    <submittedName>
        <fullName evidence="6">Pirin-like protein CC_3178</fullName>
    </submittedName>
</protein>
<dbReference type="InterPro" id="IPR012093">
    <property type="entry name" value="Pirin"/>
</dbReference>
<dbReference type="InterPro" id="IPR003829">
    <property type="entry name" value="Pirin_N_dom"/>
</dbReference>
<feature type="binding site" evidence="2">
    <location>
        <position position="64"/>
    </location>
    <ligand>
        <name>Fe cation</name>
        <dbReference type="ChEBI" id="CHEBI:24875"/>
    </ligand>
</feature>
<dbReference type="Pfam" id="PF05726">
    <property type="entry name" value="Pirin_C"/>
    <property type="match status" value="1"/>
</dbReference>
<gene>
    <name evidence="6" type="ORF">EMEDMD4_790254</name>
</gene>
<feature type="binding site" evidence="2">
    <location>
        <position position="62"/>
    </location>
    <ligand>
        <name>Fe cation</name>
        <dbReference type="ChEBI" id="CHEBI:24875"/>
    </ligand>
</feature>
<proteinExistence type="inferred from homology"/>
<comment type="similarity">
    <text evidence="1 3">Belongs to the pirin family.</text>
</comment>
<evidence type="ECO:0000256" key="3">
    <source>
        <dbReference type="RuleBase" id="RU003457"/>
    </source>
</evidence>
<name>A0A508X6Q3_9HYPH</name>
<evidence type="ECO:0000259" key="4">
    <source>
        <dbReference type="Pfam" id="PF02678"/>
    </source>
</evidence>
<dbReference type="InterPro" id="IPR014710">
    <property type="entry name" value="RmlC-like_jellyroll"/>
</dbReference>
<sequence>MSYLSNADIEQIILPPSRDLGGFSVRRALPAAMRQMVGPFIFLDSFGPVRFGPGEGIDTRPHPHIGLSTLTYLLEGELLHRDSESYVQSISPGEVNLMVAGSGIVHSERTPEHIRTYGGKLTGLQNWIALPKVSEEAAPLFQHLGSDELPTVNGEGINMKLLAGTLHGRRSPATIFSDLFSAEIQLQAGARYRIDDEHIERAIFVVSGTIELVGQDGVYGPDRLIVFKPGAEIVVTANERARFLAFGGEPLPEKRFIRWNFVATDQERIRHAADLWREGRFPGVPGDDEFIPLPENFN</sequence>
<reference evidence="6" key="1">
    <citation type="submission" date="2019-06" db="EMBL/GenBank/DDBJ databases">
        <authorList>
            <person name="Le Quere A."/>
            <person name="Colella S."/>
        </authorList>
    </citation>
    <scope>NUCLEOTIDE SEQUENCE</scope>
    <source>
        <strain evidence="6">EmedicaeMD41</strain>
    </source>
</reference>
<dbReference type="Gene3D" id="2.60.120.10">
    <property type="entry name" value="Jelly Rolls"/>
    <property type="match status" value="2"/>
</dbReference>
<dbReference type="AlphaFoldDB" id="A0A508X6Q3"/>
<feature type="domain" description="Pirin N-terminal" evidence="4">
    <location>
        <begin position="23"/>
        <end position="128"/>
    </location>
</feature>
<dbReference type="EMBL" id="CABFNB010000149">
    <property type="protein sequence ID" value="VTZ65230.1"/>
    <property type="molecule type" value="Genomic_DNA"/>
</dbReference>
<keyword evidence="2" id="KW-0408">Iron</keyword>
<evidence type="ECO:0000256" key="2">
    <source>
        <dbReference type="PIRSR" id="PIRSR006232-1"/>
    </source>
</evidence>
<dbReference type="Proteomes" id="UP000507954">
    <property type="component" value="Unassembled WGS sequence"/>
</dbReference>
<dbReference type="CDD" id="cd02909">
    <property type="entry name" value="cupin_pirin_N"/>
    <property type="match status" value="1"/>
</dbReference>
<evidence type="ECO:0000256" key="1">
    <source>
        <dbReference type="ARBA" id="ARBA00008416"/>
    </source>
</evidence>
<dbReference type="InterPro" id="IPR011051">
    <property type="entry name" value="RmlC_Cupin_sf"/>
</dbReference>
<feature type="binding site" evidence="2">
    <location>
        <position position="106"/>
    </location>
    <ligand>
        <name>Fe cation</name>
        <dbReference type="ChEBI" id="CHEBI:24875"/>
    </ligand>
</feature>
<dbReference type="PIRSF" id="PIRSF006232">
    <property type="entry name" value="Pirin"/>
    <property type="match status" value="1"/>
</dbReference>
<dbReference type="Pfam" id="PF02678">
    <property type="entry name" value="Pirin"/>
    <property type="match status" value="1"/>
</dbReference>
<dbReference type="CDD" id="cd02247">
    <property type="entry name" value="cupin_pirin_C"/>
    <property type="match status" value="1"/>
</dbReference>
<dbReference type="PANTHER" id="PTHR13903:SF8">
    <property type="entry name" value="PIRIN"/>
    <property type="match status" value="1"/>
</dbReference>
<keyword evidence="2" id="KW-0479">Metal-binding</keyword>
<evidence type="ECO:0000259" key="5">
    <source>
        <dbReference type="Pfam" id="PF05726"/>
    </source>
</evidence>
<organism evidence="6">
    <name type="scientific">Sinorhizobium medicae</name>
    <dbReference type="NCBI Taxonomy" id="110321"/>
    <lineage>
        <taxon>Bacteria</taxon>
        <taxon>Pseudomonadati</taxon>
        <taxon>Pseudomonadota</taxon>
        <taxon>Alphaproteobacteria</taxon>
        <taxon>Hyphomicrobiales</taxon>
        <taxon>Rhizobiaceae</taxon>
        <taxon>Sinorhizobium/Ensifer group</taxon>
        <taxon>Sinorhizobium</taxon>
    </lineage>
</organism>
<feature type="binding site" evidence="2">
    <location>
        <position position="108"/>
    </location>
    <ligand>
        <name>Fe cation</name>
        <dbReference type="ChEBI" id="CHEBI:24875"/>
    </ligand>
</feature>
<dbReference type="GO" id="GO:0046872">
    <property type="term" value="F:metal ion binding"/>
    <property type="evidence" value="ECO:0007669"/>
    <property type="project" value="UniProtKB-KW"/>
</dbReference>
<dbReference type="SUPFAM" id="SSF51182">
    <property type="entry name" value="RmlC-like cupins"/>
    <property type="match status" value="1"/>
</dbReference>
<feature type="domain" description="Pirin C-terminal" evidence="5">
    <location>
        <begin position="182"/>
        <end position="281"/>
    </location>
</feature>
<evidence type="ECO:0000313" key="6">
    <source>
        <dbReference type="EMBL" id="VTZ65230.1"/>
    </source>
</evidence>
<dbReference type="InterPro" id="IPR008778">
    <property type="entry name" value="Pirin_C_dom"/>
</dbReference>
<accession>A0A508X6Q3</accession>
<dbReference type="RefSeq" id="WP_180162179.1">
    <property type="nucleotide sequence ID" value="NZ_CABFNB010000149.1"/>
</dbReference>
<comment type="cofactor">
    <cofactor evidence="2">
        <name>Fe cation</name>
        <dbReference type="ChEBI" id="CHEBI:24875"/>
    </cofactor>
    <text evidence="2">Binds 1 Fe cation per subunit.</text>
</comment>